<gene>
    <name evidence="1" type="ORF">HB776_25670</name>
</gene>
<evidence type="ECO:0000313" key="1">
    <source>
        <dbReference type="EMBL" id="QND74209.1"/>
    </source>
</evidence>
<dbReference type="KEGG" id="trb:HB776_25670"/>
<protein>
    <submittedName>
        <fullName evidence="1">Uncharacterized protein</fullName>
    </submittedName>
</protein>
<dbReference type="AlphaFoldDB" id="A0A7G6U5C7"/>
<name>A0A7G6U5C7_9BRAD</name>
<reference evidence="2" key="1">
    <citation type="journal article" date="2020" name="Mol. Plant Microbe">
        <title>Rhizobial microsymbionts of the narrowly endemic Oxytropis species growing in Kamchatka are characterized by significant genetic diversity and possess a set of genes that are associated with T3SS and T6SS secretion systems and can affect the development of symbiosis.</title>
        <authorList>
            <person name="Safronova V."/>
            <person name="Guro P."/>
            <person name="Sazanova A."/>
            <person name="Kuznetsova I."/>
            <person name="Belimov A."/>
            <person name="Yakubov V."/>
            <person name="Chirak E."/>
            <person name="Afonin A."/>
            <person name="Gogolev Y."/>
            <person name="Andronov E."/>
            <person name="Tikhonovich I."/>
        </authorList>
    </citation>
    <scope>NUCLEOTIDE SEQUENCE [LARGE SCALE GENOMIC DNA]</scope>
    <source>
        <strain evidence="2">581</strain>
    </source>
</reference>
<dbReference type="Proteomes" id="UP000515291">
    <property type="component" value="Chromosome"/>
</dbReference>
<dbReference type="RefSeq" id="WP_184512806.1">
    <property type="nucleotide sequence ID" value="NZ_CP050292.1"/>
</dbReference>
<sequence>MIRTTPDLVTLACGIRGISFASAFAMFSRVFPHAEKGQLWHGFAHGFDARFDGRSIISQHMQSGSKNDHFDSNLLTDLAVVLSYIANIIESEIDCRGVIDVNLYNEPMGLHSDGGSGHLGVGVHFGRSLGRRIDFYSAAGLGAQHQDTPNGGHAGEDDE</sequence>
<evidence type="ECO:0000313" key="2">
    <source>
        <dbReference type="Proteomes" id="UP000515291"/>
    </source>
</evidence>
<dbReference type="EMBL" id="CP050292">
    <property type="protein sequence ID" value="QND74209.1"/>
    <property type="molecule type" value="Genomic_DNA"/>
</dbReference>
<organism evidence="1 2">
    <name type="scientific">Tardiphaga robiniae</name>
    <dbReference type="NCBI Taxonomy" id="943830"/>
    <lineage>
        <taxon>Bacteria</taxon>
        <taxon>Pseudomonadati</taxon>
        <taxon>Pseudomonadota</taxon>
        <taxon>Alphaproteobacteria</taxon>
        <taxon>Hyphomicrobiales</taxon>
        <taxon>Nitrobacteraceae</taxon>
        <taxon>Tardiphaga</taxon>
    </lineage>
</organism>
<accession>A0A7G6U5C7</accession>
<proteinExistence type="predicted"/>